<dbReference type="RefSeq" id="WP_380016768.1">
    <property type="nucleotide sequence ID" value="NZ_JBHLYR010000081.1"/>
</dbReference>
<organism evidence="1 2">
    <name type="scientific">Deinococcus oregonensis</name>
    <dbReference type="NCBI Taxonomy" id="1805970"/>
    <lineage>
        <taxon>Bacteria</taxon>
        <taxon>Thermotogati</taxon>
        <taxon>Deinococcota</taxon>
        <taxon>Deinococci</taxon>
        <taxon>Deinococcales</taxon>
        <taxon>Deinococcaceae</taxon>
        <taxon>Deinococcus</taxon>
    </lineage>
</organism>
<proteinExistence type="predicted"/>
<gene>
    <name evidence="1" type="ORF">ACFFLM_24585</name>
</gene>
<sequence length="71" mass="7641">MIVKTEVYKGKTIEVRAVPPQQAEVAGDAGTGTMVEVLIDGQLIAGPQPLPTLDMMDIYLQGARNHIDHTP</sequence>
<protein>
    <submittedName>
        <fullName evidence="1">Uncharacterized protein</fullName>
    </submittedName>
</protein>
<evidence type="ECO:0000313" key="1">
    <source>
        <dbReference type="EMBL" id="MFB9995132.1"/>
    </source>
</evidence>
<dbReference type="Proteomes" id="UP001589733">
    <property type="component" value="Unassembled WGS sequence"/>
</dbReference>
<reference evidence="1 2" key="1">
    <citation type="submission" date="2024-09" db="EMBL/GenBank/DDBJ databases">
        <authorList>
            <person name="Sun Q."/>
            <person name="Mori K."/>
        </authorList>
    </citation>
    <scope>NUCLEOTIDE SEQUENCE [LARGE SCALE GENOMIC DNA]</scope>
    <source>
        <strain evidence="1 2">JCM 13503</strain>
    </source>
</reference>
<dbReference type="EMBL" id="JBHLYR010000081">
    <property type="protein sequence ID" value="MFB9995132.1"/>
    <property type="molecule type" value="Genomic_DNA"/>
</dbReference>
<comment type="caution">
    <text evidence="1">The sequence shown here is derived from an EMBL/GenBank/DDBJ whole genome shotgun (WGS) entry which is preliminary data.</text>
</comment>
<keyword evidence="2" id="KW-1185">Reference proteome</keyword>
<evidence type="ECO:0000313" key="2">
    <source>
        <dbReference type="Proteomes" id="UP001589733"/>
    </source>
</evidence>
<name>A0ABV6B5U3_9DEIO</name>
<accession>A0ABV6B5U3</accession>